<proteinExistence type="predicted"/>
<gene>
    <name evidence="1" type="ORF">BC936DRAFT_139233</name>
</gene>
<dbReference type="EMBL" id="RBNI01014526">
    <property type="protein sequence ID" value="RUP20640.1"/>
    <property type="molecule type" value="Genomic_DNA"/>
</dbReference>
<sequence length="62" mass="7439">MTLWKVTTRWRWRKPHGFRLLSAVSHSCALYDIEYDIEYWAMGRATIPNPQSRLGLFKQARK</sequence>
<organism evidence="1 2">
    <name type="scientific">Jimgerdemannia flammicorona</name>
    <dbReference type="NCBI Taxonomy" id="994334"/>
    <lineage>
        <taxon>Eukaryota</taxon>
        <taxon>Fungi</taxon>
        <taxon>Fungi incertae sedis</taxon>
        <taxon>Mucoromycota</taxon>
        <taxon>Mucoromycotina</taxon>
        <taxon>Endogonomycetes</taxon>
        <taxon>Endogonales</taxon>
        <taxon>Endogonaceae</taxon>
        <taxon>Jimgerdemannia</taxon>
    </lineage>
</organism>
<dbReference type="Proteomes" id="UP000268093">
    <property type="component" value="Unassembled WGS sequence"/>
</dbReference>
<reference evidence="1 2" key="1">
    <citation type="journal article" date="2018" name="New Phytol.">
        <title>Phylogenomics of Endogonaceae and evolution of mycorrhizas within Mucoromycota.</title>
        <authorList>
            <person name="Chang Y."/>
            <person name="Desiro A."/>
            <person name="Na H."/>
            <person name="Sandor L."/>
            <person name="Lipzen A."/>
            <person name="Clum A."/>
            <person name="Barry K."/>
            <person name="Grigoriev I.V."/>
            <person name="Martin F.M."/>
            <person name="Stajich J.E."/>
            <person name="Smith M.E."/>
            <person name="Bonito G."/>
            <person name="Spatafora J.W."/>
        </authorList>
    </citation>
    <scope>NUCLEOTIDE SEQUENCE [LARGE SCALE GENOMIC DNA]</scope>
    <source>
        <strain evidence="1 2">GMNB39</strain>
    </source>
</reference>
<comment type="caution">
    <text evidence="1">The sequence shown here is derived from an EMBL/GenBank/DDBJ whole genome shotgun (WGS) entry which is preliminary data.</text>
</comment>
<keyword evidence="2" id="KW-1185">Reference proteome</keyword>
<evidence type="ECO:0000313" key="1">
    <source>
        <dbReference type="EMBL" id="RUP20640.1"/>
    </source>
</evidence>
<name>A0A433BAC8_9FUNG</name>
<dbReference type="AlphaFoldDB" id="A0A433BAC8"/>
<protein>
    <submittedName>
        <fullName evidence="1">Uncharacterized protein</fullName>
    </submittedName>
</protein>
<evidence type="ECO:0000313" key="2">
    <source>
        <dbReference type="Proteomes" id="UP000268093"/>
    </source>
</evidence>
<accession>A0A433BAC8</accession>